<keyword evidence="2" id="KW-1185">Reference proteome</keyword>
<name>A0A0G4FVW0_VITBC</name>
<dbReference type="InParanoid" id="A0A0G4FVW0"/>
<dbReference type="EMBL" id="CDMY01000510">
    <property type="protein sequence ID" value="CEM19319.1"/>
    <property type="molecule type" value="Genomic_DNA"/>
</dbReference>
<accession>A0A0G4FVW0</accession>
<protein>
    <submittedName>
        <fullName evidence="1">Uncharacterized protein</fullName>
    </submittedName>
</protein>
<organism evidence="1 2">
    <name type="scientific">Vitrella brassicaformis (strain CCMP3155)</name>
    <dbReference type="NCBI Taxonomy" id="1169540"/>
    <lineage>
        <taxon>Eukaryota</taxon>
        <taxon>Sar</taxon>
        <taxon>Alveolata</taxon>
        <taxon>Colpodellida</taxon>
        <taxon>Vitrellaceae</taxon>
        <taxon>Vitrella</taxon>
    </lineage>
</organism>
<dbReference type="AlphaFoldDB" id="A0A0G4FVW0"/>
<gene>
    <name evidence="1" type="ORF">Vbra_16384</name>
</gene>
<dbReference type="Proteomes" id="UP000041254">
    <property type="component" value="Unassembled WGS sequence"/>
</dbReference>
<proteinExistence type="predicted"/>
<evidence type="ECO:0000313" key="1">
    <source>
        <dbReference type="EMBL" id="CEM19319.1"/>
    </source>
</evidence>
<dbReference type="VEuPathDB" id="CryptoDB:Vbra_16384"/>
<reference evidence="1 2" key="1">
    <citation type="submission" date="2014-11" db="EMBL/GenBank/DDBJ databases">
        <authorList>
            <person name="Zhu J."/>
            <person name="Qi W."/>
            <person name="Song R."/>
        </authorList>
    </citation>
    <scope>NUCLEOTIDE SEQUENCE [LARGE SCALE GENOMIC DNA]</scope>
</reference>
<sequence>MKRLGGLTRPWRSLLLREILGHEALIGIAFPPAPTGPESLSALQVSFSLSTSPTNPTADRSVYSHQPVSFVELSNRAGPLDDAKLAKRNVLVGMPFGAMCETWKRYGRNLMPAAHKWRIWGPGCCDPTNCWKGRDVANKRALCSHRLYGDGTHVAIESGEFQWSATADGRPFNVTTKDSSVAYAMCVGGKWHVPSV</sequence>
<evidence type="ECO:0000313" key="2">
    <source>
        <dbReference type="Proteomes" id="UP000041254"/>
    </source>
</evidence>